<evidence type="ECO:0000256" key="3">
    <source>
        <dbReference type="ARBA" id="ARBA00022670"/>
    </source>
</evidence>
<evidence type="ECO:0000256" key="9">
    <source>
        <dbReference type="PIRSR" id="PIRSR611782-1"/>
    </source>
</evidence>
<dbReference type="PANTHER" id="PTHR22939:SF129">
    <property type="entry name" value="SERINE PROTEASE HTRA2, MITOCHONDRIAL"/>
    <property type="match status" value="1"/>
</dbReference>
<dbReference type="OrthoDB" id="5288180at2"/>
<dbReference type="PRINTS" id="PR00834">
    <property type="entry name" value="PROTEASES2C"/>
</dbReference>
<feature type="domain" description="PDZ" evidence="13">
    <location>
        <begin position="443"/>
        <end position="511"/>
    </location>
</feature>
<dbReference type="GO" id="GO:0006508">
    <property type="term" value="P:proteolysis"/>
    <property type="evidence" value="ECO:0007669"/>
    <property type="project" value="UniProtKB-KW"/>
</dbReference>
<evidence type="ECO:0000313" key="14">
    <source>
        <dbReference type="EMBL" id="KAB8036960.1"/>
    </source>
</evidence>
<comment type="similarity">
    <text evidence="2">Belongs to the peptidase S1C family.</text>
</comment>
<evidence type="ECO:0000256" key="1">
    <source>
        <dbReference type="ARBA" id="ARBA00004418"/>
    </source>
</evidence>
<feature type="active site" description="Charge relay system" evidence="9">
    <location>
        <position position="195"/>
    </location>
</feature>
<evidence type="ECO:0000313" key="15">
    <source>
        <dbReference type="Proteomes" id="UP000437748"/>
    </source>
</evidence>
<evidence type="ECO:0000256" key="5">
    <source>
        <dbReference type="ARBA" id="ARBA00022737"/>
    </source>
</evidence>
<evidence type="ECO:0000256" key="10">
    <source>
        <dbReference type="PIRSR" id="PIRSR611782-2"/>
    </source>
</evidence>
<feature type="binding site" evidence="10">
    <location>
        <position position="165"/>
    </location>
    <ligand>
        <name>substrate</name>
    </ligand>
</feature>
<evidence type="ECO:0000256" key="8">
    <source>
        <dbReference type="ARBA" id="ARBA00022825"/>
    </source>
</evidence>
<feature type="active site" description="Charge relay system" evidence="9">
    <location>
        <position position="165"/>
    </location>
</feature>
<dbReference type="Proteomes" id="UP000437748">
    <property type="component" value="Unassembled WGS sequence"/>
</dbReference>
<protein>
    <submittedName>
        <fullName evidence="14">Do family serine endopeptidase</fullName>
    </submittedName>
</protein>
<feature type="region of interest" description="Disordered" evidence="11">
    <location>
        <begin position="428"/>
        <end position="449"/>
    </location>
</feature>
<dbReference type="InterPro" id="IPR036034">
    <property type="entry name" value="PDZ_sf"/>
</dbReference>
<dbReference type="InterPro" id="IPR009003">
    <property type="entry name" value="Peptidase_S1_PA"/>
</dbReference>
<keyword evidence="8" id="KW-0720">Serine protease</keyword>
<keyword evidence="15" id="KW-1185">Reference proteome</keyword>
<gene>
    <name evidence="14" type="ORF">GCL60_14055</name>
</gene>
<dbReference type="Pfam" id="PF17820">
    <property type="entry name" value="PDZ_6"/>
    <property type="match status" value="1"/>
</dbReference>
<feature type="transmembrane region" description="Helical" evidence="12">
    <location>
        <begin position="21"/>
        <end position="44"/>
    </location>
</feature>
<dbReference type="InterPro" id="IPR011782">
    <property type="entry name" value="Pept_S1C_Do"/>
</dbReference>
<accession>A0A6N6VRM3</accession>
<feature type="binding site" evidence="10">
    <location>
        <begin position="273"/>
        <end position="275"/>
    </location>
    <ligand>
        <name>substrate</name>
    </ligand>
</feature>
<keyword evidence="12" id="KW-0812">Transmembrane</keyword>
<evidence type="ECO:0000256" key="4">
    <source>
        <dbReference type="ARBA" id="ARBA00022729"/>
    </source>
</evidence>
<evidence type="ECO:0000256" key="7">
    <source>
        <dbReference type="ARBA" id="ARBA00022801"/>
    </source>
</evidence>
<proteinExistence type="inferred from homology"/>
<comment type="caution">
    <text evidence="14">The sequence shown here is derived from an EMBL/GenBank/DDBJ whole genome shotgun (WGS) entry which is preliminary data.</text>
</comment>
<dbReference type="PROSITE" id="PS50106">
    <property type="entry name" value="PDZ"/>
    <property type="match status" value="1"/>
</dbReference>
<keyword evidence="7" id="KW-0378">Hydrolase</keyword>
<keyword evidence="3" id="KW-0645">Protease</keyword>
<keyword evidence="4" id="KW-0732">Signal</keyword>
<sequence length="540" mass="57792">MNSTNHSSKKVTNFMKARAKNIIVAGVSIAALFGVASAGMLILYPNQVTNITQNLTAQASNGYSLPSAVPPTPNPDSAFLKSFKRVFSGIAKESRPALVFITAEKKVTVRQNEMPFPEDFFFPFMPPQFKGPNGQQREKRQSVETDGGSGFIVDLKNGYIITNNHVIEGADKITVTTYDNRKYKAKVVGTAKNVDISVLKLEDFKPSNELKQVSLANSDEVEVGDWAIALGAPFELPQTLTMGVVSAVQRSSDTLGITGANSFIQTDAAINPGNSGGPLVNLDGQVIGMNTAIYSKNGTSVGIGFAIPSNTIRLVADSIINNGKFRQVYLGVEMYDLNKFGPAAMKEMKIDPNTEGALVMRAVPKSPAAIAGLKPYDIIQSVNNKAVKSSIDIQRQIIFLKPGTEIKLGILREGKTIQLTAKVAELPGKTDQNEINSDDDANDSKQEKTQASNYGLMLSNKSTGDKGVLIAGVQNGSPAAQSGLRKGDVILKVNKQSVSSPKDVEEILKKSKKSGENSPIFLLVARDDGSSLAVILPPNS</sequence>
<feature type="active site" description="Charge relay system" evidence="9">
    <location>
        <position position="275"/>
    </location>
</feature>
<dbReference type="InterPro" id="IPR001940">
    <property type="entry name" value="Peptidase_S1C"/>
</dbReference>
<evidence type="ECO:0000259" key="13">
    <source>
        <dbReference type="PROSITE" id="PS50106"/>
    </source>
</evidence>
<comment type="subcellular location">
    <subcellularLocation>
        <location evidence="1">Periplasm</location>
    </subcellularLocation>
</comment>
<dbReference type="Gene3D" id="2.40.10.120">
    <property type="match status" value="1"/>
</dbReference>
<dbReference type="NCBIfam" id="TIGR02037">
    <property type="entry name" value="degP_htrA_DO"/>
    <property type="match status" value="1"/>
</dbReference>
<dbReference type="InterPro" id="IPR041489">
    <property type="entry name" value="PDZ_6"/>
</dbReference>
<evidence type="ECO:0000256" key="11">
    <source>
        <dbReference type="SAM" id="MobiDB-lite"/>
    </source>
</evidence>
<name>A0A6N6VRM3_9BACT</name>
<keyword evidence="6" id="KW-0574">Periplasm</keyword>
<dbReference type="GO" id="GO:0042597">
    <property type="term" value="C:periplasmic space"/>
    <property type="evidence" value="ECO:0007669"/>
    <property type="project" value="UniProtKB-SubCell"/>
</dbReference>
<organism evidence="14 15">
    <name type="scientific">Silvanigrella paludirubra</name>
    <dbReference type="NCBI Taxonomy" id="2499159"/>
    <lineage>
        <taxon>Bacteria</taxon>
        <taxon>Pseudomonadati</taxon>
        <taxon>Bdellovibrionota</taxon>
        <taxon>Oligoflexia</taxon>
        <taxon>Silvanigrellales</taxon>
        <taxon>Silvanigrellaceae</taxon>
        <taxon>Silvanigrella</taxon>
    </lineage>
</organism>
<dbReference type="SMART" id="SM00228">
    <property type="entry name" value="PDZ"/>
    <property type="match status" value="2"/>
</dbReference>
<dbReference type="GO" id="GO:0004252">
    <property type="term" value="F:serine-type endopeptidase activity"/>
    <property type="evidence" value="ECO:0007669"/>
    <property type="project" value="InterPro"/>
</dbReference>
<evidence type="ECO:0000256" key="12">
    <source>
        <dbReference type="SAM" id="Phobius"/>
    </source>
</evidence>
<keyword evidence="12" id="KW-0472">Membrane</keyword>
<reference evidence="14 15" key="1">
    <citation type="submission" date="2019-10" db="EMBL/GenBank/DDBJ databases">
        <title>New species of Slilvanegrellaceae.</title>
        <authorList>
            <person name="Pitt A."/>
            <person name="Hahn M.W."/>
        </authorList>
    </citation>
    <scope>NUCLEOTIDE SEQUENCE [LARGE SCALE GENOMIC DNA]</scope>
    <source>
        <strain evidence="14 15">SP-Ram-0.45-NSY-1</strain>
    </source>
</reference>
<dbReference type="Pfam" id="PF13180">
    <property type="entry name" value="PDZ_2"/>
    <property type="match status" value="1"/>
</dbReference>
<dbReference type="RefSeq" id="WP_153421376.1">
    <property type="nucleotide sequence ID" value="NZ_WFLM01000005.1"/>
</dbReference>
<feature type="binding site" evidence="10">
    <location>
        <position position="104"/>
    </location>
    <ligand>
        <name>substrate</name>
    </ligand>
</feature>
<feature type="binding site" evidence="10">
    <location>
        <position position="195"/>
    </location>
    <ligand>
        <name>substrate</name>
    </ligand>
</feature>
<evidence type="ECO:0000256" key="2">
    <source>
        <dbReference type="ARBA" id="ARBA00010541"/>
    </source>
</evidence>
<dbReference type="SUPFAM" id="SSF50156">
    <property type="entry name" value="PDZ domain-like"/>
    <property type="match status" value="2"/>
</dbReference>
<evidence type="ECO:0000256" key="6">
    <source>
        <dbReference type="ARBA" id="ARBA00022764"/>
    </source>
</evidence>
<keyword evidence="5" id="KW-0677">Repeat</keyword>
<dbReference type="EMBL" id="WFLM01000005">
    <property type="protein sequence ID" value="KAB8036960.1"/>
    <property type="molecule type" value="Genomic_DNA"/>
</dbReference>
<keyword evidence="12" id="KW-1133">Transmembrane helix</keyword>
<dbReference type="Pfam" id="PF13365">
    <property type="entry name" value="Trypsin_2"/>
    <property type="match status" value="1"/>
</dbReference>
<dbReference type="SUPFAM" id="SSF50494">
    <property type="entry name" value="Trypsin-like serine proteases"/>
    <property type="match status" value="1"/>
</dbReference>
<dbReference type="AlphaFoldDB" id="A0A6N6VRM3"/>
<dbReference type="PANTHER" id="PTHR22939">
    <property type="entry name" value="SERINE PROTEASE FAMILY S1C HTRA-RELATED"/>
    <property type="match status" value="1"/>
</dbReference>
<dbReference type="Gene3D" id="2.30.42.10">
    <property type="match status" value="2"/>
</dbReference>
<dbReference type="InterPro" id="IPR001478">
    <property type="entry name" value="PDZ"/>
</dbReference>